<keyword evidence="1" id="KW-0812">Transmembrane</keyword>
<accession>A0A2M9Z8D1</accession>
<dbReference type="Proteomes" id="UP000231912">
    <property type="component" value="Unassembled WGS sequence"/>
</dbReference>
<dbReference type="InterPro" id="IPR004714">
    <property type="entry name" value="Cyt_oxidase_maturation_cbb3"/>
</dbReference>
<keyword evidence="1" id="KW-1133">Transmembrane helix</keyword>
<keyword evidence="1" id="KW-0472">Membrane</keyword>
<reference evidence="2 3" key="1">
    <citation type="submission" date="2017-07" db="EMBL/GenBank/DDBJ databases">
        <title>Leptospira spp. isolated from tropical soils.</title>
        <authorList>
            <person name="Thibeaux R."/>
            <person name="Iraola G."/>
            <person name="Ferres I."/>
            <person name="Bierque E."/>
            <person name="Girault D."/>
            <person name="Soupe-Gilbert M.-E."/>
            <person name="Picardeau M."/>
            <person name="Goarant C."/>
        </authorList>
    </citation>
    <scope>NUCLEOTIDE SEQUENCE [LARGE SCALE GENOMIC DNA]</scope>
    <source>
        <strain evidence="2 3">FH2-C-A2</strain>
    </source>
</reference>
<feature type="transmembrane region" description="Helical" evidence="1">
    <location>
        <begin position="6"/>
        <end position="26"/>
    </location>
</feature>
<protein>
    <submittedName>
        <fullName evidence="2">Cbb3-type cytochrome oxidase assembly protein CcoS</fullName>
    </submittedName>
</protein>
<sequence>MNALYLMVPVALVIAFGAFYTFYLSFKAGQYEDIEGPKYRMLFDEESPESKKEKG</sequence>
<dbReference type="AlphaFoldDB" id="A0A2M9Z8D1"/>
<proteinExistence type="predicted"/>
<dbReference type="PANTHER" id="PTHR41532:SF1">
    <property type="entry name" value="FIXS PROTEIN"/>
    <property type="match status" value="1"/>
</dbReference>
<dbReference type="RefSeq" id="WP_100759825.1">
    <property type="nucleotide sequence ID" value="NZ_NPDT01000008.1"/>
</dbReference>
<dbReference type="Pfam" id="PF03597">
    <property type="entry name" value="FixS"/>
    <property type="match status" value="1"/>
</dbReference>
<dbReference type="EMBL" id="NPDT01000008">
    <property type="protein sequence ID" value="PJZ64670.1"/>
    <property type="molecule type" value="Genomic_DNA"/>
</dbReference>
<dbReference type="PANTHER" id="PTHR41532">
    <property type="entry name" value="FIXS PROTEIN"/>
    <property type="match status" value="1"/>
</dbReference>
<dbReference type="NCBIfam" id="TIGR00847">
    <property type="entry name" value="ccoS"/>
    <property type="match status" value="1"/>
</dbReference>
<evidence type="ECO:0000256" key="1">
    <source>
        <dbReference type="SAM" id="Phobius"/>
    </source>
</evidence>
<organism evidence="2 3">
    <name type="scientific">Leptospira wolffii</name>
    <dbReference type="NCBI Taxonomy" id="409998"/>
    <lineage>
        <taxon>Bacteria</taxon>
        <taxon>Pseudomonadati</taxon>
        <taxon>Spirochaetota</taxon>
        <taxon>Spirochaetia</taxon>
        <taxon>Leptospirales</taxon>
        <taxon>Leptospiraceae</taxon>
        <taxon>Leptospira</taxon>
    </lineage>
</organism>
<evidence type="ECO:0000313" key="3">
    <source>
        <dbReference type="Proteomes" id="UP000231912"/>
    </source>
</evidence>
<gene>
    <name evidence="2" type="primary">ccoS</name>
    <name evidence="2" type="ORF">CH371_16210</name>
</gene>
<name>A0A2M9Z8D1_9LEPT</name>
<comment type="caution">
    <text evidence="2">The sequence shown here is derived from an EMBL/GenBank/DDBJ whole genome shotgun (WGS) entry which is preliminary data.</text>
</comment>
<evidence type="ECO:0000313" key="2">
    <source>
        <dbReference type="EMBL" id="PJZ64670.1"/>
    </source>
</evidence>